<evidence type="ECO:0000313" key="6">
    <source>
        <dbReference type="Proteomes" id="UP000800041"/>
    </source>
</evidence>
<dbReference type="Gene3D" id="3.10.110.10">
    <property type="entry name" value="Ubiquitin Conjugating Enzyme"/>
    <property type="match status" value="1"/>
</dbReference>
<dbReference type="OrthoDB" id="47801at2759"/>
<evidence type="ECO:0000256" key="3">
    <source>
        <dbReference type="SAM" id="MobiDB-lite"/>
    </source>
</evidence>
<dbReference type="Proteomes" id="UP000800041">
    <property type="component" value="Unassembled WGS sequence"/>
</dbReference>
<dbReference type="Pfam" id="PF23046">
    <property type="entry name" value="tSH3-B_UBE2O"/>
    <property type="match status" value="1"/>
</dbReference>
<feature type="region of interest" description="Disordered" evidence="3">
    <location>
        <begin position="650"/>
        <end position="677"/>
    </location>
</feature>
<keyword evidence="2" id="KW-0833">Ubl conjugation pathway</keyword>
<evidence type="ECO:0000256" key="1">
    <source>
        <dbReference type="ARBA" id="ARBA00022679"/>
    </source>
</evidence>
<dbReference type="GO" id="GO:0061631">
    <property type="term" value="F:ubiquitin conjugating enzyme activity"/>
    <property type="evidence" value="ECO:0007669"/>
    <property type="project" value="TreeGrafter"/>
</dbReference>
<evidence type="ECO:0000313" key="5">
    <source>
        <dbReference type="EMBL" id="KAF1983267.1"/>
    </source>
</evidence>
<dbReference type="PANTHER" id="PTHR46116">
    <property type="entry name" value="(E3-INDEPENDENT) E2 UBIQUITIN-CONJUGATING ENZYME"/>
    <property type="match status" value="1"/>
</dbReference>
<dbReference type="InterPro" id="IPR016135">
    <property type="entry name" value="UBQ-conjugating_enzyme/RWD"/>
</dbReference>
<gene>
    <name evidence="5" type="ORF">K402DRAFT_396751</name>
</gene>
<dbReference type="SMART" id="SM00212">
    <property type="entry name" value="UBCc"/>
    <property type="match status" value="1"/>
</dbReference>
<keyword evidence="6" id="KW-1185">Reference proteome</keyword>
<evidence type="ECO:0000256" key="2">
    <source>
        <dbReference type="ARBA" id="ARBA00022786"/>
    </source>
</evidence>
<evidence type="ECO:0000259" key="4">
    <source>
        <dbReference type="PROSITE" id="PS50127"/>
    </source>
</evidence>
<name>A0A6G1GR76_9PEZI</name>
<dbReference type="Pfam" id="PF23043">
    <property type="entry name" value="SH3-B_UBE2O"/>
    <property type="match status" value="1"/>
</dbReference>
<dbReference type="InterPro" id="IPR000608">
    <property type="entry name" value="UBC"/>
</dbReference>
<proteinExistence type="predicted"/>
<feature type="region of interest" description="Disordered" evidence="3">
    <location>
        <begin position="607"/>
        <end position="634"/>
    </location>
</feature>
<dbReference type="EMBL" id="ML977176">
    <property type="protein sequence ID" value="KAF1983267.1"/>
    <property type="molecule type" value="Genomic_DNA"/>
</dbReference>
<dbReference type="SUPFAM" id="SSF54495">
    <property type="entry name" value="UBC-like"/>
    <property type="match status" value="1"/>
</dbReference>
<dbReference type="InterPro" id="IPR057735">
    <property type="entry name" value="UBE2O-like_tSH3-B"/>
</dbReference>
<dbReference type="InterPro" id="IPR057733">
    <property type="entry name" value="UBE2O-like_SH3-B"/>
</dbReference>
<dbReference type="PANTHER" id="PTHR46116:SF15">
    <property type="entry name" value="(E3-INDEPENDENT) E2 UBIQUITIN-CONJUGATING ENZYME"/>
    <property type="match status" value="1"/>
</dbReference>
<feature type="compositionally biased region" description="Acidic residues" evidence="3">
    <location>
        <begin position="623"/>
        <end position="633"/>
    </location>
</feature>
<dbReference type="CDD" id="cd23837">
    <property type="entry name" value="UBCc_UBE2O"/>
    <property type="match status" value="1"/>
</dbReference>
<sequence>MAEPSFYAEDICTLKSDPSSKGIVLRSVTDVDTHDPRPQSEYGSSIQRHHSIPLAKFRKFLKDGIPPSGTVLVSWNSEQTIELIPTSRLVLLDRALLVGDVVKRSPQDFKSGTVISVEEYCTLTPVCPIEDFNDLLSAEGYKNNLLDSRNFLFNVPAIELKHSQAYHEGALIFYQDWVGRIGAADDLVTIRLGNGTVVEVADSEELYTILMEYDKFEVGDIVKTKKGNLRRGTWIFGSYNASVEPVGQVVKVRTIRVAVNWLYSRLNGPPANHDAGPPEELNSDVLDGDEVRVYDKSRAPSESTQGGSSNTIFDYDFQAGDRVIFKDLAGAAVKYDGSRLLPDGNLQGKLRKVPRTATLGFDMNVYRVLSLRTEVLVQWQDLSVTHEHSISLFPDPNIESDEEVWPGEIVITSERKTTTGWADQPAQVGVVHSVKAQERLAQIRWFPDAVLKYTPFSHAHVALLPGSHLGTPSDVLEDVSLYDIMTAPDINKRRGDYVAIFPTDHPSTWERTEGGGTSSELDWFGAVINLGLDGLFTVRLGALDTVRDVQVAPERLYLVYSPDADIYDDVDDEDDMMIDVGENGDTDEDTDPDDAVEPIVEYFTADGEKLNEEDDHDAWSTEGEGEGESEGIDPDTLMNVTAVVTPLRTPSSRQDIANDRMSQVRESTPSEPPEPAELPPVPLPIFQAESIDLPADLLSFSSRAGAPQSFAILEESPPSDHRYLGEPATIATQGMRRIGKEHGILSTSLPDSIFVRTWESRLDLLRVLIIGPVGTPYELAPFILDMRLGPTFPKEPPEAFFHSWTDGRGPINPNLYEDGKICLSLLGTWHTDEKNESWNENSTILQVLVSILGLVLVKEPYYNEAGFEVRAGTEEAKLPSALYNERTYFKSRAFITHALLQPVSAFQEEIKWLYVSREEGAPRLLDEAVKVAETVVRNSEGENVQNSPQTRDGIRQISKGAVVTLKRKIEAMKEMVPA</sequence>
<feature type="compositionally biased region" description="Polar residues" evidence="3">
    <location>
        <begin position="650"/>
        <end position="665"/>
    </location>
</feature>
<feature type="domain" description="UBC core" evidence="4">
    <location>
        <begin position="733"/>
        <end position="896"/>
    </location>
</feature>
<accession>A0A6G1GR76</accession>
<dbReference type="PROSITE" id="PS50127">
    <property type="entry name" value="UBC_2"/>
    <property type="match status" value="1"/>
</dbReference>
<dbReference type="Pfam" id="PF00179">
    <property type="entry name" value="UQ_con"/>
    <property type="match status" value="1"/>
</dbReference>
<organism evidence="5 6">
    <name type="scientific">Aulographum hederae CBS 113979</name>
    <dbReference type="NCBI Taxonomy" id="1176131"/>
    <lineage>
        <taxon>Eukaryota</taxon>
        <taxon>Fungi</taxon>
        <taxon>Dikarya</taxon>
        <taxon>Ascomycota</taxon>
        <taxon>Pezizomycotina</taxon>
        <taxon>Dothideomycetes</taxon>
        <taxon>Pleosporomycetidae</taxon>
        <taxon>Aulographales</taxon>
        <taxon>Aulographaceae</taxon>
    </lineage>
</organism>
<keyword evidence="1" id="KW-0808">Transferase</keyword>
<dbReference type="AlphaFoldDB" id="A0A6G1GR76"/>
<reference evidence="5" key="1">
    <citation type="journal article" date="2020" name="Stud. Mycol.">
        <title>101 Dothideomycetes genomes: a test case for predicting lifestyles and emergence of pathogens.</title>
        <authorList>
            <person name="Haridas S."/>
            <person name="Albert R."/>
            <person name="Binder M."/>
            <person name="Bloem J."/>
            <person name="Labutti K."/>
            <person name="Salamov A."/>
            <person name="Andreopoulos B."/>
            <person name="Baker S."/>
            <person name="Barry K."/>
            <person name="Bills G."/>
            <person name="Bluhm B."/>
            <person name="Cannon C."/>
            <person name="Castanera R."/>
            <person name="Culley D."/>
            <person name="Daum C."/>
            <person name="Ezra D."/>
            <person name="Gonzalez J."/>
            <person name="Henrissat B."/>
            <person name="Kuo A."/>
            <person name="Liang C."/>
            <person name="Lipzen A."/>
            <person name="Lutzoni F."/>
            <person name="Magnuson J."/>
            <person name="Mondo S."/>
            <person name="Nolan M."/>
            <person name="Ohm R."/>
            <person name="Pangilinan J."/>
            <person name="Park H.-J."/>
            <person name="Ramirez L."/>
            <person name="Alfaro M."/>
            <person name="Sun H."/>
            <person name="Tritt A."/>
            <person name="Yoshinaga Y."/>
            <person name="Zwiers L.-H."/>
            <person name="Turgeon B."/>
            <person name="Goodwin S."/>
            <person name="Spatafora J."/>
            <person name="Crous P."/>
            <person name="Grigoriev I."/>
        </authorList>
    </citation>
    <scope>NUCLEOTIDE SEQUENCE</scope>
    <source>
        <strain evidence="5">CBS 113979</strain>
    </source>
</reference>
<protein>
    <recommendedName>
        <fullName evidence="4">UBC core domain-containing protein</fullName>
    </recommendedName>
</protein>